<feature type="region of interest" description="Disordered" evidence="1">
    <location>
        <begin position="584"/>
        <end position="659"/>
    </location>
</feature>
<comment type="caution">
    <text evidence="2">The sequence shown here is derived from an EMBL/GenBank/DDBJ whole genome shotgun (WGS) entry which is preliminary data.</text>
</comment>
<proteinExistence type="predicted"/>
<keyword evidence="3" id="KW-1185">Reference proteome</keyword>
<evidence type="ECO:0000256" key="1">
    <source>
        <dbReference type="SAM" id="MobiDB-lite"/>
    </source>
</evidence>
<dbReference type="AlphaFoldDB" id="A0AAD7I4Y9"/>
<accession>A0AAD7I4Y9</accession>
<name>A0AAD7I4Y9_9AGAR</name>
<organism evidence="2 3">
    <name type="scientific">Mycena maculata</name>
    <dbReference type="NCBI Taxonomy" id="230809"/>
    <lineage>
        <taxon>Eukaryota</taxon>
        <taxon>Fungi</taxon>
        <taxon>Dikarya</taxon>
        <taxon>Basidiomycota</taxon>
        <taxon>Agaricomycotina</taxon>
        <taxon>Agaricomycetes</taxon>
        <taxon>Agaricomycetidae</taxon>
        <taxon>Agaricales</taxon>
        <taxon>Marasmiineae</taxon>
        <taxon>Mycenaceae</taxon>
        <taxon>Mycena</taxon>
    </lineage>
</organism>
<evidence type="ECO:0000313" key="2">
    <source>
        <dbReference type="EMBL" id="KAJ7735114.1"/>
    </source>
</evidence>
<sequence>MKPNSSQNLTSASFMKIYNSLPPEARQSLVERKLAPLLDSVPREKAKKVLKSANILQSRYSDIPVLDLKAKKAEINVLLEELARDSKRAIVRERSNRDELLAEIVDSLVDWLNDIWTVVYDYNVHFEEAHACLLFVAETLNTLSSIPGIGGPCRCSIAHLNINIAIRRKGKTIKKFSLASPRNIDRALLWIWRDLFISMFAKGKHTEKIPDMLSDIAEYLEWQALERMLYGGSSPRFDEDEYDPDAFMEACLEDDDEDEDESLWHCPCRLHGSHWSDTINEQRTELRDLVHKHLLSLFEVTPSHQIFTSIILISPDSEETEAELLDTLSQIAGSSADTLVAALDIHGSEGNAAALMTLLDEHVYLLRPRDAHVLQAAVRILSDFNAFHGRAVRLAEKELLDTVTAVRAAVHTMFPHVEDKAPAAALAEITKLRSDNPYRHQRIDTWIDSVIAPGPAVGHPMAFAAMIMGLPIATGLEDGDDMDMLGYLDMDSQRDPDLEDLRDEFRPKLRERFEGWVSMVSTMKGGGALLGRVYLKVMEEMPYFKVNDVAEEMLNRVAERPGKGHITDAIDSLLTFSKTQRKKIAARLEKRRKTEAKKASTGSSAATPPAPAPPPTHITQRSGFPFSFITTSHPAGPAAGPSSGPFPAGSGIGGMEDVD</sequence>
<feature type="compositionally biased region" description="Low complexity" evidence="1">
    <location>
        <begin position="632"/>
        <end position="649"/>
    </location>
</feature>
<evidence type="ECO:0000313" key="3">
    <source>
        <dbReference type="Proteomes" id="UP001215280"/>
    </source>
</evidence>
<feature type="compositionally biased region" description="Gly residues" evidence="1">
    <location>
        <begin position="650"/>
        <end position="659"/>
    </location>
</feature>
<gene>
    <name evidence="2" type="ORF">DFH07DRAFT_114984</name>
</gene>
<feature type="compositionally biased region" description="Basic residues" evidence="1">
    <location>
        <begin position="584"/>
        <end position="595"/>
    </location>
</feature>
<dbReference type="Proteomes" id="UP001215280">
    <property type="component" value="Unassembled WGS sequence"/>
</dbReference>
<reference evidence="2" key="1">
    <citation type="submission" date="2023-03" db="EMBL/GenBank/DDBJ databases">
        <title>Massive genome expansion in bonnet fungi (Mycena s.s.) driven by repeated elements and novel gene families across ecological guilds.</title>
        <authorList>
            <consortium name="Lawrence Berkeley National Laboratory"/>
            <person name="Harder C.B."/>
            <person name="Miyauchi S."/>
            <person name="Viragh M."/>
            <person name="Kuo A."/>
            <person name="Thoen E."/>
            <person name="Andreopoulos B."/>
            <person name="Lu D."/>
            <person name="Skrede I."/>
            <person name="Drula E."/>
            <person name="Henrissat B."/>
            <person name="Morin E."/>
            <person name="Kohler A."/>
            <person name="Barry K."/>
            <person name="LaButti K."/>
            <person name="Morin E."/>
            <person name="Salamov A."/>
            <person name="Lipzen A."/>
            <person name="Mereny Z."/>
            <person name="Hegedus B."/>
            <person name="Baldrian P."/>
            <person name="Stursova M."/>
            <person name="Weitz H."/>
            <person name="Taylor A."/>
            <person name="Grigoriev I.V."/>
            <person name="Nagy L.G."/>
            <person name="Martin F."/>
            <person name="Kauserud H."/>
        </authorList>
    </citation>
    <scope>NUCLEOTIDE SEQUENCE</scope>
    <source>
        <strain evidence="2">CBHHK188m</strain>
    </source>
</reference>
<protein>
    <submittedName>
        <fullName evidence="2">Uncharacterized protein</fullName>
    </submittedName>
</protein>
<dbReference type="EMBL" id="JARJLG010000157">
    <property type="protein sequence ID" value="KAJ7735114.1"/>
    <property type="molecule type" value="Genomic_DNA"/>
</dbReference>